<comment type="caution">
    <text evidence="1">The sequence shown here is derived from an EMBL/GenBank/DDBJ whole genome shotgun (WGS) entry which is preliminary data.</text>
</comment>
<evidence type="ECO:0000313" key="1">
    <source>
        <dbReference type="EMBL" id="MBB3046640.1"/>
    </source>
</evidence>
<name>A0A7W4Z671_9GAMM</name>
<sequence>MRLALSRYRVPPSVLALIANLSPLEMEQALNQRRLTGTTLHWYQRMRHYEHTLGQTIDDNLRRFGKFVLPRYLSDRHMAMYAPDSWAILPSARIASGVSKWVCSQLDGADRCRIKTYDFNQLHYDHWLEENQLDHGADVLDFWSADKSS</sequence>
<organism evidence="1 2">
    <name type="scientific">Litorivivens lipolytica</name>
    <dbReference type="NCBI Taxonomy" id="1524264"/>
    <lineage>
        <taxon>Bacteria</taxon>
        <taxon>Pseudomonadati</taxon>
        <taxon>Pseudomonadota</taxon>
        <taxon>Gammaproteobacteria</taxon>
        <taxon>Litorivivens</taxon>
    </lineage>
</organism>
<gene>
    <name evidence="1" type="ORF">FHR99_000876</name>
</gene>
<dbReference type="EMBL" id="JACHWY010000001">
    <property type="protein sequence ID" value="MBB3046640.1"/>
    <property type="molecule type" value="Genomic_DNA"/>
</dbReference>
<evidence type="ECO:0000313" key="2">
    <source>
        <dbReference type="Proteomes" id="UP000537130"/>
    </source>
</evidence>
<dbReference type="AlphaFoldDB" id="A0A7W4Z671"/>
<dbReference type="Proteomes" id="UP000537130">
    <property type="component" value="Unassembled WGS sequence"/>
</dbReference>
<dbReference type="RefSeq" id="WP_183409323.1">
    <property type="nucleotide sequence ID" value="NZ_JACHWY010000001.1"/>
</dbReference>
<proteinExistence type="predicted"/>
<accession>A0A7W4Z671</accession>
<protein>
    <submittedName>
        <fullName evidence="1">Uncharacterized protein</fullName>
    </submittedName>
</protein>
<keyword evidence="2" id="KW-1185">Reference proteome</keyword>
<reference evidence="1 2" key="1">
    <citation type="submission" date="2020-08" db="EMBL/GenBank/DDBJ databases">
        <title>Genomic Encyclopedia of Type Strains, Phase III (KMG-III): the genomes of soil and plant-associated and newly described type strains.</title>
        <authorList>
            <person name="Whitman W."/>
        </authorList>
    </citation>
    <scope>NUCLEOTIDE SEQUENCE [LARGE SCALE GENOMIC DNA]</scope>
    <source>
        <strain evidence="1 2">CECT 8654</strain>
    </source>
</reference>